<dbReference type="EMBL" id="JARJCN010000033">
    <property type="protein sequence ID" value="KAJ7085789.1"/>
    <property type="molecule type" value="Genomic_DNA"/>
</dbReference>
<reference evidence="3" key="1">
    <citation type="submission" date="2023-03" db="EMBL/GenBank/DDBJ databases">
        <title>Massive genome expansion in bonnet fungi (Mycena s.s.) driven by repeated elements and novel gene families across ecological guilds.</title>
        <authorList>
            <consortium name="Lawrence Berkeley National Laboratory"/>
            <person name="Harder C.B."/>
            <person name="Miyauchi S."/>
            <person name="Viragh M."/>
            <person name="Kuo A."/>
            <person name="Thoen E."/>
            <person name="Andreopoulos B."/>
            <person name="Lu D."/>
            <person name="Skrede I."/>
            <person name="Drula E."/>
            <person name="Henrissat B."/>
            <person name="Morin E."/>
            <person name="Kohler A."/>
            <person name="Barry K."/>
            <person name="LaButti K."/>
            <person name="Morin E."/>
            <person name="Salamov A."/>
            <person name="Lipzen A."/>
            <person name="Mereny Z."/>
            <person name="Hegedus B."/>
            <person name="Baldrian P."/>
            <person name="Stursova M."/>
            <person name="Weitz H."/>
            <person name="Taylor A."/>
            <person name="Grigoriev I.V."/>
            <person name="Nagy L.G."/>
            <person name="Martin F."/>
            <person name="Kauserud H."/>
        </authorList>
    </citation>
    <scope>NUCLEOTIDE SEQUENCE</scope>
    <source>
        <strain evidence="3">CBHHK173m</strain>
    </source>
</reference>
<dbReference type="Pfam" id="PF13649">
    <property type="entry name" value="Methyltransf_25"/>
    <property type="match status" value="1"/>
</dbReference>
<feature type="region of interest" description="Disordered" evidence="1">
    <location>
        <begin position="1"/>
        <end position="20"/>
    </location>
</feature>
<dbReference type="PANTHER" id="PTHR43591">
    <property type="entry name" value="METHYLTRANSFERASE"/>
    <property type="match status" value="1"/>
</dbReference>
<protein>
    <submittedName>
        <fullName evidence="3">S-adenosyl-L-methionine-dependent methyltransferase</fullName>
    </submittedName>
</protein>
<evidence type="ECO:0000313" key="4">
    <source>
        <dbReference type="Proteomes" id="UP001222325"/>
    </source>
</evidence>
<keyword evidence="3" id="KW-0808">Transferase</keyword>
<organism evidence="3 4">
    <name type="scientific">Mycena belliarum</name>
    <dbReference type="NCBI Taxonomy" id="1033014"/>
    <lineage>
        <taxon>Eukaryota</taxon>
        <taxon>Fungi</taxon>
        <taxon>Dikarya</taxon>
        <taxon>Basidiomycota</taxon>
        <taxon>Agaricomycotina</taxon>
        <taxon>Agaricomycetes</taxon>
        <taxon>Agaricomycetidae</taxon>
        <taxon>Agaricales</taxon>
        <taxon>Marasmiineae</taxon>
        <taxon>Mycenaceae</taxon>
        <taxon>Mycena</taxon>
    </lineage>
</organism>
<dbReference type="PANTHER" id="PTHR43591:SF110">
    <property type="entry name" value="RHODANESE DOMAIN-CONTAINING PROTEIN"/>
    <property type="match status" value="1"/>
</dbReference>
<dbReference type="InterPro" id="IPR041698">
    <property type="entry name" value="Methyltransf_25"/>
</dbReference>
<dbReference type="Gene3D" id="3.40.50.150">
    <property type="entry name" value="Vaccinia Virus protein VP39"/>
    <property type="match status" value="1"/>
</dbReference>
<name>A0AAD6XKZ1_9AGAR</name>
<accession>A0AAD6XKZ1</accession>
<proteinExistence type="predicted"/>
<evidence type="ECO:0000313" key="3">
    <source>
        <dbReference type="EMBL" id="KAJ7085789.1"/>
    </source>
</evidence>
<evidence type="ECO:0000256" key="1">
    <source>
        <dbReference type="SAM" id="MobiDB-lite"/>
    </source>
</evidence>
<feature type="domain" description="Methyltransferase" evidence="2">
    <location>
        <begin position="80"/>
        <end position="172"/>
    </location>
</feature>
<dbReference type="SUPFAM" id="SSF53335">
    <property type="entry name" value="S-adenosyl-L-methionine-dependent methyltransferases"/>
    <property type="match status" value="1"/>
</dbReference>
<feature type="compositionally biased region" description="Polar residues" evidence="1">
    <location>
        <begin position="1"/>
        <end position="13"/>
    </location>
</feature>
<keyword evidence="4" id="KW-1185">Reference proteome</keyword>
<dbReference type="InterPro" id="IPR029063">
    <property type="entry name" value="SAM-dependent_MTases_sf"/>
</dbReference>
<sequence>MSKVQDITHNGLPSANPPERIPAPIEHAARIYQAYPKAQYILPADDLEVPRLLIQHGDWKTLFGNKVLFAPVTLDANDKVLEVATGPGFWIMDLAESVGPLVPMVAVDIESRLFPVCPPKNITFGIESVTNLPRDWTNSFSFVHQRLLILALQVHEWPTAVGELYRVLRPGGWVQIAETAPWVEAENPKTPCMEKLTAMYCALLRSRNLYPDCAQDIPAMLEAAGFVDIHSESRIQLIGKWAGEIGVTHRVNHVGVFRGIKTPVLDAGGFGIVTSEAEYDDLLDGLDREWDEVPGTEKEIVIVWAQKPSV</sequence>
<gene>
    <name evidence="3" type="ORF">B0H15DRAFT_923382</name>
</gene>
<keyword evidence="3" id="KW-0489">Methyltransferase</keyword>
<dbReference type="GO" id="GO:0032259">
    <property type="term" value="P:methylation"/>
    <property type="evidence" value="ECO:0007669"/>
    <property type="project" value="UniProtKB-KW"/>
</dbReference>
<evidence type="ECO:0000259" key="2">
    <source>
        <dbReference type="Pfam" id="PF13649"/>
    </source>
</evidence>
<comment type="caution">
    <text evidence="3">The sequence shown here is derived from an EMBL/GenBank/DDBJ whole genome shotgun (WGS) entry which is preliminary data.</text>
</comment>
<dbReference type="AlphaFoldDB" id="A0AAD6XKZ1"/>
<dbReference type="GO" id="GO:0008168">
    <property type="term" value="F:methyltransferase activity"/>
    <property type="evidence" value="ECO:0007669"/>
    <property type="project" value="UniProtKB-KW"/>
</dbReference>
<dbReference type="CDD" id="cd02440">
    <property type="entry name" value="AdoMet_MTases"/>
    <property type="match status" value="1"/>
</dbReference>
<dbReference type="Proteomes" id="UP001222325">
    <property type="component" value="Unassembled WGS sequence"/>
</dbReference>